<keyword evidence="2" id="KW-1185">Reference proteome</keyword>
<dbReference type="Proteomes" id="UP000789702">
    <property type="component" value="Unassembled WGS sequence"/>
</dbReference>
<reference evidence="1" key="1">
    <citation type="submission" date="2021-06" db="EMBL/GenBank/DDBJ databases">
        <authorList>
            <person name="Kallberg Y."/>
            <person name="Tangrot J."/>
            <person name="Rosling A."/>
        </authorList>
    </citation>
    <scope>NUCLEOTIDE SEQUENCE</scope>
    <source>
        <strain evidence="1">IL203A</strain>
    </source>
</reference>
<accession>A0ACA9QDV7</accession>
<organism evidence="1 2">
    <name type="scientific">Dentiscutata heterogama</name>
    <dbReference type="NCBI Taxonomy" id="1316150"/>
    <lineage>
        <taxon>Eukaryota</taxon>
        <taxon>Fungi</taxon>
        <taxon>Fungi incertae sedis</taxon>
        <taxon>Mucoromycota</taxon>
        <taxon>Glomeromycotina</taxon>
        <taxon>Glomeromycetes</taxon>
        <taxon>Diversisporales</taxon>
        <taxon>Gigasporaceae</taxon>
        <taxon>Dentiscutata</taxon>
    </lineage>
</organism>
<comment type="caution">
    <text evidence="1">The sequence shown here is derived from an EMBL/GenBank/DDBJ whole genome shotgun (WGS) entry which is preliminary data.</text>
</comment>
<sequence>ILEDNSIALTPELRDLTQNRQFWANVEVLAKILLPAKNAVKIIESKSTTTAN</sequence>
<protein>
    <submittedName>
        <fullName evidence="1">16348_t:CDS:1</fullName>
    </submittedName>
</protein>
<evidence type="ECO:0000313" key="2">
    <source>
        <dbReference type="Proteomes" id="UP000789702"/>
    </source>
</evidence>
<name>A0ACA9QDV7_9GLOM</name>
<dbReference type="EMBL" id="CAJVPU010043363">
    <property type="protein sequence ID" value="CAG8745569.1"/>
    <property type="molecule type" value="Genomic_DNA"/>
</dbReference>
<feature type="non-terminal residue" evidence="1">
    <location>
        <position position="1"/>
    </location>
</feature>
<gene>
    <name evidence="1" type="ORF">DHETER_LOCUS14320</name>
</gene>
<evidence type="ECO:0000313" key="1">
    <source>
        <dbReference type="EMBL" id="CAG8745569.1"/>
    </source>
</evidence>
<feature type="non-terminal residue" evidence="1">
    <location>
        <position position="52"/>
    </location>
</feature>
<proteinExistence type="predicted"/>